<organism evidence="2 3">
    <name type="scientific">Umbra pygmaea</name>
    <name type="common">Eastern mudminnow</name>
    <dbReference type="NCBI Taxonomy" id="75934"/>
    <lineage>
        <taxon>Eukaryota</taxon>
        <taxon>Metazoa</taxon>
        <taxon>Chordata</taxon>
        <taxon>Craniata</taxon>
        <taxon>Vertebrata</taxon>
        <taxon>Euteleostomi</taxon>
        <taxon>Actinopterygii</taxon>
        <taxon>Neopterygii</taxon>
        <taxon>Teleostei</taxon>
        <taxon>Protacanthopterygii</taxon>
        <taxon>Esociformes</taxon>
        <taxon>Umbridae</taxon>
        <taxon>Umbra</taxon>
    </lineage>
</organism>
<evidence type="ECO:0000313" key="3">
    <source>
        <dbReference type="Proteomes" id="UP001557470"/>
    </source>
</evidence>
<keyword evidence="1" id="KW-0812">Transmembrane</keyword>
<comment type="caution">
    <text evidence="2">The sequence shown here is derived from an EMBL/GenBank/DDBJ whole genome shotgun (WGS) entry which is preliminary data.</text>
</comment>
<sequence>MRRWKALVIQHLQWSSPVARGLVLCIITFGIILPLCCHRLLYSYYYIKSVYLNDMSEEFLAESHERGQEALKFWEALRSSATQSGFADITKEPELLITVVTALRTEGREFHYLLQVTQRLVSLLRECSEGRQCAEVLICDVENGPDNEDAALLESQFRVVRRSPEEQRNQAHVNTFEREKRDYVYCLQKGWELARPHNVVVLEDDALPRADFFAVIRGLLSRRFALHSLYVKLYHPERLQRYWNPEPYRILEWNGPTAMGRMDQWPGPK</sequence>
<evidence type="ECO:0000256" key="1">
    <source>
        <dbReference type="SAM" id="Phobius"/>
    </source>
</evidence>
<dbReference type="EMBL" id="JAGEUA010000002">
    <property type="protein sequence ID" value="KAL1006173.1"/>
    <property type="molecule type" value="Genomic_DNA"/>
</dbReference>
<gene>
    <name evidence="2" type="ORF">UPYG_G00068830</name>
</gene>
<dbReference type="InterPro" id="IPR029044">
    <property type="entry name" value="Nucleotide-diphossugar_trans"/>
</dbReference>
<name>A0ABD0XB26_UMBPY</name>
<dbReference type="InterPro" id="IPR029675">
    <property type="entry name" value="PGAP4"/>
</dbReference>
<protein>
    <submittedName>
        <fullName evidence="2">Uncharacterized protein</fullName>
    </submittedName>
</protein>
<dbReference type="Proteomes" id="UP001557470">
    <property type="component" value="Unassembled WGS sequence"/>
</dbReference>
<proteinExistence type="predicted"/>
<keyword evidence="1" id="KW-1133">Transmembrane helix</keyword>
<dbReference type="AlphaFoldDB" id="A0ABD0XB26"/>
<keyword evidence="1" id="KW-0472">Membrane</keyword>
<feature type="transmembrane region" description="Helical" evidence="1">
    <location>
        <begin position="21"/>
        <end position="47"/>
    </location>
</feature>
<dbReference type="PANTHER" id="PTHR31410:SF1">
    <property type="entry name" value="POST-GPI ATTACHMENT TO PROTEINS FACTOR 4"/>
    <property type="match status" value="1"/>
</dbReference>
<reference evidence="2 3" key="1">
    <citation type="submission" date="2024-06" db="EMBL/GenBank/DDBJ databases">
        <authorList>
            <person name="Pan Q."/>
            <person name="Wen M."/>
            <person name="Jouanno E."/>
            <person name="Zahm M."/>
            <person name="Klopp C."/>
            <person name="Cabau C."/>
            <person name="Louis A."/>
            <person name="Berthelot C."/>
            <person name="Parey E."/>
            <person name="Roest Crollius H."/>
            <person name="Montfort J."/>
            <person name="Robinson-Rechavi M."/>
            <person name="Bouchez O."/>
            <person name="Lampietro C."/>
            <person name="Lopez Roques C."/>
            <person name="Donnadieu C."/>
            <person name="Postlethwait J."/>
            <person name="Bobe J."/>
            <person name="Verreycken H."/>
            <person name="Guiguen Y."/>
        </authorList>
    </citation>
    <scope>NUCLEOTIDE SEQUENCE [LARGE SCALE GENOMIC DNA]</scope>
    <source>
        <strain evidence="2">Up_M1</strain>
        <tissue evidence="2">Testis</tissue>
    </source>
</reference>
<dbReference type="Gene3D" id="3.90.550.10">
    <property type="entry name" value="Spore Coat Polysaccharide Biosynthesis Protein SpsA, Chain A"/>
    <property type="match status" value="1"/>
</dbReference>
<evidence type="ECO:0000313" key="2">
    <source>
        <dbReference type="EMBL" id="KAL1006173.1"/>
    </source>
</evidence>
<dbReference type="PANTHER" id="PTHR31410">
    <property type="entry name" value="TRANSMEMBRANE PROTEIN 246"/>
    <property type="match status" value="1"/>
</dbReference>
<accession>A0ABD0XB26</accession>
<keyword evidence="3" id="KW-1185">Reference proteome</keyword>